<sequence>MDSMSALTYGNWKAFTDKGLAAMELMSLMGKASGKTAKEVARDLDRSHHTIVQRMKSVRFKLKAVSESAAVAEAMRLGIIAFCITSSPNPEHAPEDHQAEQGVFVA</sequence>
<protein>
    <recommendedName>
        <fullName evidence="1">HTH luxR-type domain-containing protein</fullName>
    </recommendedName>
</protein>
<dbReference type="InterPro" id="IPR036388">
    <property type="entry name" value="WH-like_DNA-bd_sf"/>
</dbReference>
<dbReference type="PROSITE" id="PS00622">
    <property type="entry name" value="HTH_LUXR_1"/>
    <property type="match status" value="1"/>
</dbReference>
<accession>A0A2T0I3Q1</accession>
<dbReference type="InterPro" id="IPR000792">
    <property type="entry name" value="Tscrpt_reg_LuxR_C"/>
</dbReference>
<feature type="domain" description="HTH luxR-type" evidence="1">
    <location>
        <begin position="34"/>
        <end position="61"/>
    </location>
</feature>
<evidence type="ECO:0000313" key="3">
    <source>
        <dbReference type="Proteomes" id="UP000239731"/>
    </source>
</evidence>
<evidence type="ECO:0000313" key="2">
    <source>
        <dbReference type="EMBL" id="PRW89937.1"/>
    </source>
</evidence>
<dbReference type="GO" id="GO:0006355">
    <property type="term" value="P:regulation of DNA-templated transcription"/>
    <property type="evidence" value="ECO:0007669"/>
    <property type="project" value="InterPro"/>
</dbReference>
<name>A0A2T0I3Q1_PSEFL</name>
<dbReference type="InterPro" id="IPR016032">
    <property type="entry name" value="Sig_transdc_resp-reg_C-effctor"/>
</dbReference>
<organism evidence="2 3">
    <name type="scientific">Pseudomonas fluorescens</name>
    <dbReference type="NCBI Taxonomy" id="294"/>
    <lineage>
        <taxon>Bacteria</taxon>
        <taxon>Pseudomonadati</taxon>
        <taxon>Pseudomonadota</taxon>
        <taxon>Gammaproteobacteria</taxon>
        <taxon>Pseudomonadales</taxon>
        <taxon>Pseudomonadaceae</taxon>
        <taxon>Pseudomonas</taxon>
    </lineage>
</organism>
<dbReference type="SUPFAM" id="SSF46894">
    <property type="entry name" value="C-terminal effector domain of the bipartite response regulators"/>
    <property type="match status" value="1"/>
</dbReference>
<dbReference type="EMBL" id="PVUH01000013">
    <property type="protein sequence ID" value="PRW89937.1"/>
    <property type="molecule type" value="Genomic_DNA"/>
</dbReference>
<dbReference type="Proteomes" id="UP000239731">
    <property type="component" value="Unassembled WGS sequence"/>
</dbReference>
<evidence type="ECO:0000259" key="1">
    <source>
        <dbReference type="PROSITE" id="PS00622"/>
    </source>
</evidence>
<gene>
    <name evidence="2" type="ORF">C7A10_19550</name>
</gene>
<reference evidence="2 3" key="1">
    <citation type="submission" date="2018-03" db="EMBL/GenBank/DDBJ databases">
        <title>Blue discolouration in mozzarella cheese caused by Pseudomonas fluorescens.</title>
        <authorList>
            <person name="Chiesa F."/>
            <person name="Dalmasso A."/>
            <person name="Lomonaco S."/>
        </authorList>
    </citation>
    <scope>NUCLEOTIDE SEQUENCE [LARGE SCALE GENOMIC DNA]</scope>
    <source>
        <strain evidence="2 3">11293</strain>
    </source>
</reference>
<dbReference type="AlphaFoldDB" id="A0A2T0I3Q1"/>
<dbReference type="GO" id="GO:0003677">
    <property type="term" value="F:DNA binding"/>
    <property type="evidence" value="ECO:0007669"/>
    <property type="project" value="InterPro"/>
</dbReference>
<proteinExistence type="predicted"/>
<dbReference type="Gene3D" id="1.10.10.10">
    <property type="entry name" value="Winged helix-like DNA-binding domain superfamily/Winged helix DNA-binding domain"/>
    <property type="match status" value="1"/>
</dbReference>
<comment type="caution">
    <text evidence="2">The sequence shown here is derived from an EMBL/GenBank/DDBJ whole genome shotgun (WGS) entry which is preliminary data.</text>
</comment>